<gene>
    <name evidence="1" type="ORF">JOF47_002989</name>
</gene>
<protein>
    <recommendedName>
        <fullName evidence="3">Flavodoxin domain-containing protein</fullName>
    </recommendedName>
</protein>
<accession>A0ABS4XG80</accession>
<evidence type="ECO:0008006" key="3">
    <source>
        <dbReference type="Google" id="ProtNLM"/>
    </source>
</evidence>
<dbReference type="EMBL" id="JAGIOF010000001">
    <property type="protein sequence ID" value="MBP2387478.1"/>
    <property type="molecule type" value="Genomic_DNA"/>
</dbReference>
<proteinExistence type="predicted"/>
<organism evidence="1 2">
    <name type="scientific">Paeniglutamicibacter kerguelensis</name>
    <dbReference type="NCBI Taxonomy" id="254788"/>
    <lineage>
        <taxon>Bacteria</taxon>
        <taxon>Bacillati</taxon>
        <taxon>Actinomycetota</taxon>
        <taxon>Actinomycetes</taxon>
        <taxon>Micrococcales</taxon>
        <taxon>Micrococcaceae</taxon>
        <taxon>Paeniglutamicibacter</taxon>
    </lineage>
</organism>
<reference evidence="1 2" key="1">
    <citation type="submission" date="2021-03" db="EMBL/GenBank/DDBJ databases">
        <title>Sequencing the genomes of 1000 actinobacteria strains.</title>
        <authorList>
            <person name="Klenk H.-P."/>
        </authorList>
    </citation>
    <scope>NUCLEOTIDE SEQUENCE [LARGE SCALE GENOMIC DNA]</scope>
    <source>
        <strain evidence="1 2">DSM 15797</strain>
    </source>
</reference>
<dbReference type="Proteomes" id="UP001296993">
    <property type="component" value="Unassembled WGS sequence"/>
</dbReference>
<evidence type="ECO:0000313" key="1">
    <source>
        <dbReference type="EMBL" id="MBP2387478.1"/>
    </source>
</evidence>
<keyword evidence="2" id="KW-1185">Reference proteome</keyword>
<name>A0ABS4XG80_9MICC</name>
<sequence>MDNVAIVHYQRDAYSKVLAMELADKLRVYELRGELRDVAHASAHELIYFDAVVLAGPLHFSRMHGLSLIKASFGFKPTALLLTGIGDTDRVLRLLPKHMRGEVPVFAVDATQPTLTRLDPLVTWLRSMIGTTGYRWTG</sequence>
<evidence type="ECO:0000313" key="2">
    <source>
        <dbReference type="Proteomes" id="UP001296993"/>
    </source>
</evidence>
<dbReference type="RefSeq" id="WP_209999756.1">
    <property type="nucleotide sequence ID" value="NZ_BAAAJY010000011.1"/>
</dbReference>
<comment type="caution">
    <text evidence="1">The sequence shown here is derived from an EMBL/GenBank/DDBJ whole genome shotgun (WGS) entry which is preliminary data.</text>
</comment>